<name>A0A5C6CIB2_9BACT</name>
<dbReference type="Pfam" id="PF13561">
    <property type="entry name" value="adh_short_C2"/>
    <property type="match status" value="1"/>
</dbReference>
<evidence type="ECO:0000313" key="4">
    <source>
        <dbReference type="Proteomes" id="UP000318437"/>
    </source>
</evidence>
<dbReference type="EC" id="1.1.1.100" evidence="3"/>
<dbReference type="PRINTS" id="PR00080">
    <property type="entry name" value="SDRFAMILY"/>
</dbReference>
<comment type="similarity">
    <text evidence="1">Belongs to the short-chain dehydrogenases/reductases (SDR) family.</text>
</comment>
<dbReference type="SUPFAM" id="SSF51735">
    <property type="entry name" value="NAD(P)-binding Rossmann-fold domains"/>
    <property type="match status" value="1"/>
</dbReference>
<gene>
    <name evidence="3" type="primary">fabG_5</name>
    <name evidence="3" type="ORF">Pla144_34270</name>
</gene>
<dbReference type="AlphaFoldDB" id="A0A5C6CIB2"/>
<dbReference type="InterPro" id="IPR002347">
    <property type="entry name" value="SDR_fam"/>
</dbReference>
<dbReference type="GO" id="GO:0004316">
    <property type="term" value="F:3-oxoacyl-[acyl-carrier-protein] reductase (NADPH) activity"/>
    <property type="evidence" value="ECO:0007669"/>
    <property type="project" value="UniProtKB-EC"/>
</dbReference>
<dbReference type="NCBIfam" id="NF009386">
    <property type="entry name" value="PRK12745.1"/>
    <property type="match status" value="1"/>
</dbReference>
<evidence type="ECO:0000256" key="2">
    <source>
        <dbReference type="ARBA" id="ARBA00023002"/>
    </source>
</evidence>
<proteinExistence type="inferred from homology"/>
<dbReference type="RefSeq" id="WP_146451783.1">
    <property type="nucleotide sequence ID" value="NZ_SJPS01000005.1"/>
</dbReference>
<comment type="caution">
    <text evidence="3">The sequence shown here is derived from an EMBL/GenBank/DDBJ whole genome shotgun (WGS) entry which is preliminary data.</text>
</comment>
<dbReference type="PANTHER" id="PTHR42760:SF133">
    <property type="entry name" value="3-OXOACYL-[ACYL-CARRIER-PROTEIN] REDUCTASE"/>
    <property type="match status" value="1"/>
</dbReference>
<dbReference type="InterPro" id="IPR036291">
    <property type="entry name" value="NAD(P)-bd_dom_sf"/>
</dbReference>
<evidence type="ECO:0000256" key="1">
    <source>
        <dbReference type="ARBA" id="ARBA00006484"/>
    </source>
</evidence>
<accession>A0A5C6CIB2</accession>
<keyword evidence="2 3" id="KW-0560">Oxidoreductase</keyword>
<dbReference type="Gene3D" id="3.40.50.720">
    <property type="entry name" value="NAD(P)-binding Rossmann-like Domain"/>
    <property type="match status" value="1"/>
</dbReference>
<dbReference type="OrthoDB" id="9803333at2"/>
<keyword evidence="4" id="KW-1185">Reference proteome</keyword>
<reference evidence="3 4" key="1">
    <citation type="submission" date="2019-02" db="EMBL/GenBank/DDBJ databases">
        <title>Deep-cultivation of Planctomycetes and their phenomic and genomic characterization uncovers novel biology.</title>
        <authorList>
            <person name="Wiegand S."/>
            <person name="Jogler M."/>
            <person name="Boedeker C."/>
            <person name="Pinto D."/>
            <person name="Vollmers J."/>
            <person name="Rivas-Marin E."/>
            <person name="Kohn T."/>
            <person name="Peeters S.H."/>
            <person name="Heuer A."/>
            <person name="Rast P."/>
            <person name="Oberbeckmann S."/>
            <person name="Bunk B."/>
            <person name="Jeske O."/>
            <person name="Meyerdierks A."/>
            <person name="Storesund J.E."/>
            <person name="Kallscheuer N."/>
            <person name="Luecker S."/>
            <person name="Lage O.M."/>
            <person name="Pohl T."/>
            <person name="Merkel B.J."/>
            <person name="Hornburger P."/>
            <person name="Mueller R.-W."/>
            <person name="Bruemmer F."/>
            <person name="Labrenz M."/>
            <person name="Spormann A.M."/>
            <person name="Op Den Camp H."/>
            <person name="Overmann J."/>
            <person name="Amann R."/>
            <person name="Jetten M.S.M."/>
            <person name="Mascher T."/>
            <person name="Medema M.H."/>
            <person name="Devos D.P."/>
            <person name="Kaster A.-K."/>
            <person name="Ovreas L."/>
            <person name="Rohde M."/>
            <person name="Galperin M.Y."/>
            <person name="Jogler C."/>
        </authorList>
    </citation>
    <scope>NUCLEOTIDE SEQUENCE [LARGE SCALE GENOMIC DNA]</scope>
    <source>
        <strain evidence="3 4">Pla144</strain>
    </source>
</reference>
<dbReference type="Proteomes" id="UP000318437">
    <property type="component" value="Unassembled WGS sequence"/>
</dbReference>
<dbReference type="PANTHER" id="PTHR42760">
    <property type="entry name" value="SHORT-CHAIN DEHYDROGENASES/REDUCTASES FAMILY MEMBER"/>
    <property type="match status" value="1"/>
</dbReference>
<evidence type="ECO:0000313" key="3">
    <source>
        <dbReference type="EMBL" id="TWU24543.1"/>
    </source>
</evidence>
<dbReference type="FunFam" id="3.40.50.720:FF:000173">
    <property type="entry name" value="3-oxoacyl-[acyl-carrier protein] reductase"/>
    <property type="match status" value="1"/>
</dbReference>
<organism evidence="3 4">
    <name type="scientific">Bythopirellula polymerisocia</name>
    <dbReference type="NCBI Taxonomy" id="2528003"/>
    <lineage>
        <taxon>Bacteria</taxon>
        <taxon>Pseudomonadati</taxon>
        <taxon>Planctomycetota</taxon>
        <taxon>Planctomycetia</taxon>
        <taxon>Pirellulales</taxon>
        <taxon>Lacipirellulaceae</taxon>
        <taxon>Bythopirellula</taxon>
    </lineage>
</organism>
<protein>
    <submittedName>
        <fullName evidence="3">3-oxoacyl-[acyl-carrier-protein] reductase FabG</fullName>
        <ecNumber evidence="3">1.1.1.100</ecNumber>
    </submittedName>
</protein>
<dbReference type="PRINTS" id="PR00081">
    <property type="entry name" value="GDHRDH"/>
</dbReference>
<sequence>MAAKAKKVALVTGGTRGIGLGISLQLAESGFDLAVNGRREEPEVADSLEKIESLGATVLYCQADVADAAARSQMLNEIRERFGRLDLLVNNAGVAPEVRTDLLDATEESFDRLIAINLRGPYFLTQEVARWMVEQRQRESTFAGMIVNITSVSAALASVNRGDYCISKAGISMATQLWAIRLAEYGIDVFEVRPGVIRTDMTSGVAEVYNKRIAEGLTLEPRWGTPEDVGKAVGLLARGELSYATGNVLVVDGGLTVPRL</sequence>
<dbReference type="EMBL" id="SJPS01000005">
    <property type="protein sequence ID" value="TWU24543.1"/>
    <property type="molecule type" value="Genomic_DNA"/>
</dbReference>